<name>A0A482XGZ1_LAOST</name>
<dbReference type="EMBL" id="QKKF02010000">
    <property type="protein sequence ID" value="RZF45022.1"/>
    <property type="molecule type" value="Genomic_DNA"/>
</dbReference>
<dbReference type="InterPro" id="IPR011599">
    <property type="entry name" value="PFD_alpha_archaea"/>
</dbReference>
<keyword evidence="3" id="KW-1185">Reference proteome</keyword>
<dbReference type="Gene3D" id="1.10.287.370">
    <property type="match status" value="1"/>
</dbReference>
<dbReference type="InParanoid" id="A0A482XGZ1"/>
<dbReference type="AlphaFoldDB" id="A0A482XGZ1"/>
<evidence type="ECO:0000313" key="2">
    <source>
        <dbReference type="EMBL" id="RZF45022.1"/>
    </source>
</evidence>
<dbReference type="GO" id="GO:1990114">
    <property type="term" value="P:RNA polymerase II core complex assembly"/>
    <property type="evidence" value="ECO:0007669"/>
    <property type="project" value="TreeGrafter"/>
</dbReference>
<dbReference type="PANTHER" id="PTHR12674:SF2">
    <property type="entry name" value="PREFOLDIN SUBUNIT 5"/>
    <property type="match status" value="1"/>
</dbReference>
<evidence type="ECO:0000256" key="1">
    <source>
        <dbReference type="ARBA" id="ARBA00010048"/>
    </source>
</evidence>
<dbReference type="GO" id="GO:0016272">
    <property type="term" value="C:prefoldin complex"/>
    <property type="evidence" value="ECO:0007669"/>
    <property type="project" value="InterPro"/>
</dbReference>
<dbReference type="InterPro" id="IPR004127">
    <property type="entry name" value="Prefoldin_subunit_alpha"/>
</dbReference>
<evidence type="ECO:0008006" key="4">
    <source>
        <dbReference type="Google" id="ProtNLM"/>
    </source>
</evidence>
<dbReference type="SMR" id="A0A482XGZ1"/>
<protein>
    <recommendedName>
        <fullName evidence="4">Prefoldin subunit 5</fullName>
    </recommendedName>
</protein>
<dbReference type="GO" id="GO:0051082">
    <property type="term" value="F:unfolded protein binding"/>
    <property type="evidence" value="ECO:0007669"/>
    <property type="project" value="InterPro"/>
</dbReference>
<dbReference type="OrthoDB" id="10267474at2759"/>
<dbReference type="InterPro" id="IPR009053">
    <property type="entry name" value="Prefoldin"/>
</dbReference>
<dbReference type="GO" id="GO:1990115">
    <property type="term" value="P:RNA polymerase III assembly"/>
    <property type="evidence" value="ECO:0007669"/>
    <property type="project" value="TreeGrafter"/>
</dbReference>
<dbReference type="NCBIfam" id="TIGR00293">
    <property type="entry name" value="prefoldin subunit alpha"/>
    <property type="match status" value="1"/>
</dbReference>
<dbReference type="Proteomes" id="UP000291343">
    <property type="component" value="Unassembled WGS sequence"/>
</dbReference>
<dbReference type="CDD" id="cd23157">
    <property type="entry name" value="Prefoldin_5"/>
    <property type="match status" value="1"/>
</dbReference>
<dbReference type="Pfam" id="PF02996">
    <property type="entry name" value="Prefoldin"/>
    <property type="match status" value="1"/>
</dbReference>
<dbReference type="GO" id="GO:1990113">
    <property type="term" value="P:RNA polymerase I assembly"/>
    <property type="evidence" value="ECO:0007669"/>
    <property type="project" value="TreeGrafter"/>
</dbReference>
<evidence type="ECO:0000313" key="3">
    <source>
        <dbReference type="Proteomes" id="UP000291343"/>
    </source>
</evidence>
<dbReference type="GO" id="GO:0006457">
    <property type="term" value="P:protein folding"/>
    <property type="evidence" value="ECO:0007669"/>
    <property type="project" value="InterPro"/>
</dbReference>
<reference evidence="2 3" key="1">
    <citation type="journal article" date="2017" name="Gigascience">
        <title>Genome sequence of the small brown planthopper, Laodelphax striatellus.</title>
        <authorList>
            <person name="Zhu J."/>
            <person name="Jiang F."/>
            <person name="Wang X."/>
            <person name="Yang P."/>
            <person name="Bao Y."/>
            <person name="Zhao W."/>
            <person name="Wang W."/>
            <person name="Lu H."/>
            <person name="Wang Q."/>
            <person name="Cui N."/>
            <person name="Li J."/>
            <person name="Chen X."/>
            <person name="Luo L."/>
            <person name="Yu J."/>
            <person name="Kang L."/>
            <person name="Cui F."/>
        </authorList>
    </citation>
    <scope>NUCLEOTIDE SEQUENCE [LARGE SCALE GENOMIC DNA]</scope>
    <source>
        <strain evidence="2">Lst14</strain>
    </source>
</reference>
<dbReference type="PANTHER" id="PTHR12674">
    <property type="entry name" value="PREFOLDIN SUBUNIT 5"/>
    <property type="match status" value="1"/>
</dbReference>
<comment type="caution">
    <text evidence="2">The sequence shown here is derived from an EMBL/GenBank/DDBJ whole genome shotgun (WGS) entry which is preliminary data.</text>
</comment>
<dbReference type="FunCoup" id="A0A482XGZ1">
    <property type="interactions" value="1882"/>
</dbReference>
<proteinExistence type="inferred from homology"/>
<accession>A0A482XGZ1</accession>
<dbReference type="GO" id="GO:0005737">
    <property type="term" value="C:cytoplasm"/>
    <property type="evidence" value="ECO:0007669"/>
    <property type="project" value="TreeGrafter"/>
</dbReference>
<dbReference type="STRING" id="195883.A0A482XGZ1"/>
<gene>
    <name evidence="2" type="ORF">LSTR_LSTR001983</name>
</gene>
<organism evidence="2 3">
    <name type="scientific">Laodelphax striatellus</name>
    <name type="common">Small brown planthopper</name>
    <name type="synonym">Delphax striatella</name>
    <dbReference type="NCBI Taxonomy" id="195883"/>
    <lineage>
        <taxon>Eukaryota</taxon>
        <taxon>Metazoa</taxon>
        <taxon>Ecdysozoa</taxon>
        <taxon>Arthropoda</taxon>
        <taxon>Hexapoda</taxon>
        <taxon>Insecta</taxon>
        <taxon>Pterygota</taxon>
        <taxon>Neoptera</taxon>
        <taxon>Paraneoptera</taxon>
        <taxon>Hemiptera</taxon>
        <taxon>Auchenorrhyncha</taxon>
        <taxon>Fulgoroidea</taxon>
        <taxon>Delphacidae</taxon>
        <taxon>Criomorphinae</taxon>
        <taxon>Laodelphax</taxon>
    </lineage>
</organism>
<dbReference type="SUPFAM" id="SSF46579">
    <property type="entry name" value="Prefoldin"/>
    <property type="match status" value="1"/>
</dbReference>
<comment type="similarity">
    <text evidence="1">Belongs to the prefoldin subunit alpha family.</text>
</comment>
<sequence>MEEKKIQLDFQTYQEIENLTAVKDQSEKDLKTLQSSMEYLDIAQKKLTGSQHVLEKVTPEMNGKEILVPLTGSMYVYGKIADSDNVLIDVGAAYYVQKDVNSAIDYFKRKSIFVNEQMMKVEKYIVTAETKQRETEMKLQEIFENKLSVKQ</sequence>